<gene>
    <name evidence="2" type="ORF">Nans01_40330</name>
</gene>
<reference evidence="2" key="1">
    <citation type="submission" date="2023-02" db="EMBL/GenBank/DDBJ databases">
        <title>Nocardiopsis ansamitocini NBRC 112285.</title>
        <authorList>
            <person name="Ichikawa N."/>
            <person name="Sato H."/>
            <person name="Tonouchi N."/>
        </authorList>
    </citation>
    <scope>NUCLEOTIDE SEQUENCE</scope>
    <source>
        <strain evidence="2">NBRC 112285</strain>
    </source>
</reference>
<evidence type="ECO:0000313" key="2">
    <source>
        <dbReference type="EMBL" id="GLU49682.1"/>
    </source>
</evidence>
<dbReference type="AlphaFoldDB" id="A0A9W6UKF4"/>
<protein>
    <recommendedName>
        <fullName evidence="1">DUF397 domain-containing protein</fullName>
    </recommendedName>
</protein>
<organism evidence="2 3">
    <name type="scientific">Nocardiopsis ansamitocini</name>
    <dbReference type="NCBI Taxonomy" id="1670832"/>
    <lineage>
        <taxon>Bacteria</taxon>
        <taxon>Bacillati</taxon>
        <taxon>Actinomycetota</taxon>
        <taxon>Actinomycetes</taxon>
        <taxon>Streptosporangiales</taxon>
        <taxon>Nocardiopsidaceae</taxon>
        <taxon>Nocardiopsis</taxon>
    </lineage>
</organism>
<accession>A0A9W6UKF4</accession>
<evidence type="ECO:0000259" key="1">
    <source>
        <dbReference type="Pfam" id="PF04149"/>
    </source>
</evidence>
<evidence type="ECO:0000313" key="3">
    <source>
        <dbReference type="Proteomes" id="UP001165092"/>
    </source>
</evidence>
<sequence>MDSSAGLTFRKSSYSSTNQDCVEVAGLLNGAAVRDTQNRPLGHIEFGDTEWCALLGAIRTGHL</sequence>
<dbReference type="InterPro" id="IPR007278">
    <property type="entry name" value="DUF397"/>
</dbReference>
<dbReference type="RefSeq" id="WP_285761219.1">
    <property type="nucleotide sequence ID" value="NZ_BSQG01000008.1"/>
</dbReference>
<keyword evidence="3" id="KW-1185">Reference proteome</keyword>
<name>A0A9W6UKF4_9ACTN</name>
<proteinExistence type="predicted"/>
<feature type="domain" description="DUF397" evidence="1">
    <location>
        <begin position="8"/>
        <end position="59"/>
    </location>
</feature>
<comment type="caution">
    <text evidence="2">The sequence shown here is derived from an EMBL/GenBank/DDBJ whole genome shotgun (WGS) entry which is preliminary data.</text>
</comment>
<dbReference type="EMBL" id="BSQG01000008">
    <property type="protein sequence ID" value="GLU49682.1"/>
    <property type="molecule type" value="Genomic_DNA"/>
</dbReference>
<dbReference type="Proteomes" id="UP001165092">
    <property type="component" value="Unassembled WGS sequence"/>
</dbReference>
<dbReference type="Pfam" id="PF04149">
    <property type="entry name" value="DUF397"/>
    <property type="match status" value="1"/>
</dbReference>